<evidence type="ECO:0000313" key="4">
    <source>
        <dbReference type="EMBL" id="SEL93248.1"/>
    </source>
</evidence>
<dbReference type="Proteomes" id="UP000183015">
    <property type="component" value="Unassembled WGS sequence"/>
</dbReference>
<dbReference type="Pfam" id="PF15567">
    <property type="entry name" value="Imm35"/>
    <property type="match status" value="1"/>
</dbReference>
<dbReference type="AlphaFoldDB" id="A0A1H7U983"/>
<dbReference type="EMBL" id="FOAZ01000015">
    <property type="protein sequence ID" value="SEL93248.1"/>
    <property type="molecule type" value="Genomic_DNA"/>
</dbReference>
<dbReference type="InterPro" id="IPR028908">
    <property type="entry name" value="Tox-PL_dom"/>
</dbReference>
<sequence>MTRQQAVAAVRAFLGTRYPVAPPTVVVREEWAEEFGWAWRVTMDVQEFLDTGDARHRPFSRALYVRKETGEVAWVPTALSTEQSARFLETGEWPFRPATAPAAPAPAPAAPAAAGPPDERARAWLREVHGSAVELASPRPVAEGGEAWWFALRPLPQPGHPTTPMLNASLVVPRDGSTPFHPGNGDPWGDVAALTADPRPRLRADWERRVNARGCVVAVDAGTDGVAATALPWQPVHEAPGWWERLLYRHFPGAQVAGCADWNQVLAAVGAGGPGTRGVVRVHRELGGLPATGHLLYALNDGHRVVILDGQTGGLARLDTLAVRGLTLARFHRPLAHTPSAPPGPPSAWPGVR</sequence>
<dbReference type="OrthoDB" id="3681146at2"/>
<feature type="region of interest" description="Disordered" evidence="1">
    <location>
        <begin position="95"/>
        <end position="117"/>
    </location>
</feature>
<feature type="domain" description="Immunity protein 35" evidence="2">
    <location>
        <begin position="5"/>
        <end position="81"/>
    </location>
</feature>
<evidence type="ECO:0000259" key="3">
    <source>
        <dbReference type="Pfam" id="PF15644"/>
    </source>
</evidence>
<evidence type="ECO:0000256" key="1">
    <source>
        <dbReference type="SAM" id="MobiDB-lite"/>
    </source>
</evidence>
<feature type="domain" description="Tox-PL" evidence="3">
    <location>
        <begin position="211"/>
        <end position="313"/>
    </location>
</feature>
<evidence type="ECO:0000313" key="5">
    <source>
        <dbReference type="Proteomes" id="UP000183015"/>
    </source>
</evidence>
<accession>A0A1H7U983</accession>
<evidence type="ECO:0000259" key="2">
    <source>
        <dbReference type="Pfam" id="PF15567"/>
    </source>
</evidence>
<dbReference type="STRING" id="235985.SAMN05414137_115137"/>
<dbReference type="InterPro" id="IPR029082">
    <property type="entry name" value="Imm35"/>
</dbReference>
<reference evidence="5" key="1">
    <citation type="submission" date="2016-10" db="EMBL/GenBank/DDBJ databases">
        <authorList>
            <person name="Varghese N."/>
        </authorList>
    </citation>
    <scope>NUCLEOTIDE SEQUENCE [LARGE SCALE GENOMIC DNA]</scope>
    <source>
        <strain evidence="5">DSM 45096 / BCRC 16803 / CGMCC 4.1857 / CIP 109030 / JCM 12277 / KCTC 19219 / NBRC 100920 / 33214</strain>
    </source>
</reference>
<protein>
    <submittedName>
        <fullName evidence="4">Immunity protein 35</fullName>
    </submittedName>
</protein>
<organism evidence="4 5">
    <name type="scientific">Streptacidiphilus jiangxiensis</name>
    <dbReference type="NCBI Taxonomy" id="235985"/>
    <lineage>
        <taxon>Bacteria</taxon>
        <taxon>Bacillati</taxon>
        <taxon>Actinomycetota</taxon>
        <taxon>Actinomycetes</taxon>
        <taxon>Kitasatosporales</taxon>
        <taxon>Streptomycetaceae</taxon>
        <taxon>Streptacidiphilus</taxon>
    </lineage>
</organism>
<dbReference type="eggNOG" id="ENOG5033SJI">
    <property type="taxonomic scope" value="Bacteria"/>
</dbReference>
<proteinExistence type="predicted"/>
<gene>
    <name evidence="4" type="ORF">SAMN05414137_115137</name>
</gene>
<name>A0A1H7U983_STRJI</name>
<keyword evidence="5" id="KW-1185">Reference proteome</keyword>
<dbReference type="Pfam" id="PF15644">
    <property type="entry name" value="Gln_amidase"/>
    <property type="match status" value="1"/>
</dbReference>
<dbReference type="RefSeq" id="WP_052438885.1">
    <property type="nucleotide sequence ID" value="NZ_BBPN01000019.1"/>
</dbReference>